<organism evidence="2 3">
    <name type="scientific">Hallerella succinigenes</name>
    <dbReference type="NCBI Taxonomy" id="1896222"/>
    <lineage>
        <taxon>Bacteria</taxon>
        <taxon>Pseudomonadati</taxon>
        <taxon>Fibrobacterota</taxon>
        <taxon>Fibrobacteria</taxon>
        <taxon>Fibrobacterales</taxon>
        <taxon>Fibrobacteraceae</taxon>
        <taxon>Hallerella</taxon>
    </lineage>
</organism>
<comment type="caution">
    <text evidence="2">The sequence shown here is derived from an EMBL/GenBank/DDBJ whole genome shotgun (WGS) entry which is preliminary data.</text>
</comment>
<keyword evidence="1" id="KW-0732">Signal</keyword>
<dbReference type="InterPro" id="IPR045690">
    <property type="entry name" value="DUF6055"/>
</dbReference>
<feature type="chain" id="PRO_5014663802" description="Avirulence protein" evidence="1">
    <location>
        <begin position="21"/>
        <end position="757"/>
    </location>
</feature>
<evidence type="ECO:0000313" key="3">
    <source>
        <dbReference type="Proteomes" id="UP000231134"/>
    </source>
</evidence>
<name>A0A2M9AA78_9BACT</name>
<dbReference type="EMBL" id="PGEX01000001">
    <property type="protein sequence ID" value="PJJ42636.1"/>
    <property type="molecule type" value="Genomic_DNA"/>
</dbReference>
<evidence type="ECO:0000313" key="2">
    <source>
        <dbReference type="EMBL" id="PJJ42636.1"/>
    </source>
</evidence>
<reference evidence="2 3" key="1">
    <citation type="submission" date="2017-11" db="EMBL/GenBank/DDBJ databases">
        <title>Animal gut microbial communities from fecal samples from Wisconsin, USA.</title>
        <authorList>
            <person name="Neumann A."/>
        </authorList>
    </citation>
    <scope>NUCLEOTIDE SEQUENCE [LARGE SCALE GENOMIC DNA]</scope>
    <source>
        <strain evidence="2 3">UWS3</strain>
    </source>
</reference>
<evidence type="ECO:0008006" key="4">
    <source>
        <dbReference type="Google" id="ProtNLM"/>
    </source>
</evidence>
<dbReference type="Gene3D" id="2.160.10.10">
    <property type="entry name" value="Hexapeptide repeat proteins"/>
    <property type="match status" value="1"/>
</dbReference>
<gene>
    <name evidence="2" type="ORF">BGX16_2674</name>
</gene>
<dbReference type="Proteomes" id="UP000231134">
    <property type="component" value="Unassembled WGS sequence"/>
</dbReference>
<feature type="signal peptide" evidence="1">
    <location>
        <begin position="1"/>
        <end position="20"/>
    </location>
</feature>
<dbReference type="Pfam" id="PF19527">
    <property type="entry name" value="DUF6055"/>
    <property type="match status" value="1"/>
</dbReference>
<dbReference type="RefSeq" id="WP_157798060.1">
    <property type="nucleotide sequence ID" value="NZ_PGEX01000001.1"/>
</dbReference>
<keyword evidence="3" id="KW-1185">Reference proteome</keyword>
<dbReference type="InterPro" id="IPR011004">
    <property type="entry name" value="Trimer_LpxA-like_sf"/>
</dbReference>
<proteinExistence type="predicted"/>
<protein>
    <recommendedName>
        <fullName evidence="4">Avirulence protein</fullName>
    </recommendedName>
</protein>
<evidence type="ECO:0000256" key="1">
    <source>
        <dbReference type="SAM" id="SignalP"/>
    </source>
</evidence>
<dbReference type="OrthoDB" id="9802005at2"/>
<accession>A0A2M9AA78</accession>
<dbReference type="SUPFAM" id="SSF51161">
    <property type="entry name" value="Trimeric LpxA-like enzymes"/>
    <property type="match status" value="1"/>
</dbReference>
<sequence>MKKVLISTAMVVLGFGSAFSQTWSPVCEAKGHTLIASSDHFEICKKATFDDGTANNVSVSLSDAETALKTLEYIFSVYHDSLKWMLPQPSSANLKCKSVAYIFENSKMGALYGGSNSEACLNGECSPGLWLGNGALSDTWGLAHEYAHGMQGVAGWMGNNSHTGWIAESHANWMAHQVYPTDAHYCSEALINFPYLYYGSTRDRYCNWQFMEHLKEEFGGGYAGAMEFNRIWMESVGDDGTEARMLQTPFTAMMMVYGWSLDSLNKQFGKFAMKNATLEYAPAKKALYQKTWGDYEFETRRATGWGDIYRRHPRVTMMNRLDSANNRYISPSYWAPQRLGYNLVRIYPDSTGKVTVKFRGIVQHEKVVSGYTCFGDNTDYYDKVYHWCNYSPDTIPEAASQWAFGLVAEGSDGSPRYSEMKLDTAGNISIEVQNSDKALWLSVTAAPSKMHTILWDQFYYSIYRYPYMIEVENGKPEGFQENAWVPSSTANYSRHSNGGGWVSNSASVASTVYVGPNAVVNGGNISGNVRIEDFAVVNGGTISGSAVLRGRALVTGGTISDNVILEDDAWLISGKISENAKVGALSMIVNSTIGGSAEIYGVMWAVADKTVNGTAQLRGDLENNFTSTISKGVFYGVVDDGMLTLDNYGANRTEAVPEVTASIENAAWYEIEDDKTSVKDRTPVAEKLSAVKIGETLVVKLPTGSKMLYVTDFRGKVLKSQKVDSRSVNVEIRDFAKGNYILMVKSSEGLHNVRFTR</sequence>
<dbReference type="AlphaFoldDB" id="A0A2M9AA78"/>